<evidence type="ECO:0000256" key="2">
    <source>
        <dbReference type="SAM" id="SignalP"/>
    </source>
</evidence>
<dbReference type="RefSeq" id="WP_210353178.1">
    <property type="nucleotide sequence ID" value="NZ_JAEQMU010000001.1"/>
</dbReference>
<proteinExistence type="predicted"/>
<keyword evidence="4" id="KW-1185">Reference proteome</keyword>
<dbReference type="EMBL" id="JBHULD010000014">
    <property type="protein sequence ID" value="MFD2554789.1"/>
    <property type="molecule type" value="Genomic_DNA"/>
</dbReference>
<feature type="signal peptide" evidence="2">
    <location>
        <begin position="1"/>
        <end position="19"/>
    </location>
</feature>
<comment type="caution">
    <text evidence="3">The sequence shown here is derived from an EMBL/GenBank/DDBJ whole genome shotgun (WGS) entry which is preliminary data.</text>
</comment>
<evidence type="ECO:0000313" key="4">
    <source>
        <dbReference type="Proteomes" id="UP001597440"/>
    </source>
</evidence>
<name>A0ABW5L0S2_9SPHI</name>
<evidence type="ECO:0000313" key="3">
    <source>
        <dbReference type="EMBL" id="MFD2554789.1"/>
    </source>
</evidence>
<sequence>MKKIAVTIFFLSLITVVFGQGVTNTTTQTITQSGVGLGSIIAVVTSWDRNKSIMWAILHGIFGWFYVVYFAFTR</sequence>
<protein>
    <submittedName>
        <fullName evidence="3">Uncharacterized protein</fullName>
    </submittedName>
</protein>
<reference evidence="4" key="1">
    <citation type="journal article" date="2019" name="Int. J. Syst. Evol. Microbiol.">
        <title>The Global Catalogue of Microorganisms (GCM) 10K type strain sequencing project: providing services to taxonomists for standard genome sequencing and annotation.</title>
        <authorList>
            <consortium name="The Broad Institute Genomics Platform"/>
            <consortium name="The Broad Institute Genome Sequencing Center for Infectious Disease"/>
            <person name="Wu L."/>
            <person name="Ma J."/>
        </authorList>
    </citation>
    <scope>NUCLEOTIDE SEQUENCE [LARGE SCALE GENOMIC DNA]</scope>
    <source>
        <strain evidence="4">KCTC 52298</strain>
    </source>
</reference>
<feature type="chain" id="PRO_5045064941" evidence="2">
    <location>
        <begin position="20"/>
        <end position="74"/>
    </location>
</feature>
<keyword evidence="1" id="KW-0812">Transmembrane</keyword>
<feature type="transmembrane region" description="Helical" evidence="1">
    <location>
        <begin position="54"/>
        <end position="72"/>
    </location>
</feature>
<keyword evidence="1" id="KW-0472">Membrane</keyword>
<keyword evidence="1" id="KW-1133">Transmembrane helix</keyword>
<accession>A0ABW5L0S2</accession>
<gene>
    <name evidence="3" type="ORF">ACFSQW_10335</name>
</gene>
<organism evidence="3 4">
    <name type="scientific">Sphingobacterium tabacisoli</name>
    <dbReference type="NCBI Taxonomy" id="2044855"/>
    <lineage>
        <taxon>Bacteria</taxon>
        <taxon>Pseudomonadati</taxon>
        <taxon>Bacteroidota</taxon>
        <taxon>Sphingobacteriia</taxon>
        <taxon>Sphingobacteriales</taxon>
        <taxon>Sphingobacteriaceae</taxon>
        <taxon>Sphingobacterium</taxon>
    </lineage>
</organism>
<keyword evidence="2" id="KW-0732">Signal</keyword>
<evidence type="ECO:0000256" key="1">
    <source>
        <dbReference type="SAM" id="Phobius"/>
    </source>
</evidence>
<dbReference type="Proteomes" id="UP001597440">
    <property type="component" value="Unassembled WGS sequence"/>
</dbReference>